<evidence type="ECO:0000256" key="2">
    <source>
        <dbReference type="ARBA" id="ARBA00008554"/>
    </source>
</evidence>
<dbReference type="SUPFAM" id="SSF81524">
    <property type="entry name" value="14 kDa protein of cytochrome bc1 complex (Ubiquinol-cytochrome c reductase)"/>
    <property type="match status" value="1"/>
</dbReference>
<dbReference type="EnsemblMetazoa" id="XM_006567314">
    <property type="protein sequence ID" value="XP_006567377"/>
    <property type="gene ID" value="LOC102655970"/>
</dbReference>
<evidence type="ECO:0000313" key="16">
    <source>
        <dbReference type="Proteomes" id="UP000005203"/>
    </source>
</evidence>
<evidence type="ECO:0000256" key="6">
    <source>
        <dbReference type="ARBA" id="ARBA00022792"/>
    </source>
</evidence>
<dbReference type="GeneID" id="102655970"/>
<proteinExistence type="inferred from homology"/>
<dbReference type="PANTHER" id="PTHR12022:SF0">
    <property type="entry name" value="CYTOCHROME B-C1 COMPLEX SUBUNIT 7"/>
    <property type="match status" value="1"/>
</dbReference>
<reference evidence="17" key="2">
    <citation type="submission" date="2025-04" db="UniProtKB">
        <authorList>
            <consortium name="RefSeq"/>
        </authorList>
    </citation>
    <scope>IDENTIFICATION</scope>
    <source>
        <strain evidence="17">DH4</strain>
        <tissue evidence="17">Whole body</tissue>
    </source>
</reference>
<evidence type="ECO:0000256" key="11">
    <source>
        <dbReference type="ARBA" id="ARBA00031684"/>
    </source>
</evidence>
<comment type="subunit">
    <text evidence="13">Component of the ubiquinol-cytochrome c oxidoreductase (cytochrome b-c1 complex, complex III, CIII), a multisubunit enzyme composed of 3 respiratory subunits cytochrome b, cytochrome c1 and Rieske protein, 2 core protein subunits, and additional low-molecular weight protein subunits. The complex exists as an obligatory dimer and forms supercomplexes (SCs) in the inner mitochondrial membrane with cytochrome c oxidase (complex IV, CIV).</text>
</comment>
<evidence type="ECO:0000256" key="5">
    <source>
        <dbReference type="ARBA" id="ARBA00022660"/>
    </source>
</evidence>
<accession>A0A7M7GZW5</accession>
<reference evidence="15" key="1">
    <citation type="submission" date="2021-01" db="UniProtKB">
        <authorList>
            <consortium name="EnsemblMetazoa"/>
        </authorList>
    </citation>
    <scope>IDENTIFICATION</scope>
    <source>
        <strain evidence="15">DH4</strain>
    </source>
</reference>
<dbReference type="OMA" id="PSEKWIT"/>
<evidence type="ECO:0000256" key="1">
    <source>
        <dbReference type="ARBA" id="ARBA00004443"/>
    </source>
</evidence>
<dbReference type="Proteomes" id="UP000005203">
    <property type="component" value="Linkage group LG4"/>
</dbReference>
<comment type="subunit">
    <text evidence="14">Component of the ubiquinol-cytochrome c oxidoreductase (cytochrome b-c1 complex, complex III, CIII), a multisubunit enzyme composed of 11 subunits. The complex is composed of 3 respiratory subunits cytochrome b, cytochrome c1 and Rieske protein UQCRFS1, 2 core protein subunits UQCRC1/QCR1 and UQCRC2/QCR2, and 6 low-molecular weight protein subunits UQCRH/QCR6, UQCRB/QCR7, UQCRQ/QCR8, UQCR10/QCR9, UQCR11/QCR10 and subunit 9, the cleavage product of Rieske protein UQCRFS1. The complex exists as an obligatory dimer and forms supercomplexes (SCs) in the inner mitochondrial membrane with NADH-ubiquinone oxidoreductase (complex I, CI) and cytochrome c oxidase (complex IV, CIV), resulting in different assemblies (supercomplex SCI(1)III(2)IV(1) and megacomplex MCI(2)III(2)IV(2)).</text>
</comment>
<dbReference type="OrthoDB" id="425749at2759"/>
<dbReference type="RefSeq" id="XP_006567377.2">
    <property type="nucleotide sequence ID" value="XM_006567314.3"/>
</dbReference>
<evidence type="ECO:0000313" key="17">
    <source>
        <dbReference type="RefSeq" id="XP_006567377.2"/>
    </source>
</evidence>
<evidence type="ECO:0000256" key="9">
    <source>
        <dbReference type="ARBA" id="ARBA00023136"/>
    </source>
</evidence>
<dbReference type="PANTHER" id="PTHR12022">
    <property type="entry name" value="UBIQUINOL-CYTOCHROME C REDUCTASE COMPLEX 14 KD PROTEIN"/>
    <property type="match status" value="1"/>
</dbReference>
<dbReference type="GO" id="GO:0006122">
    <property type="term" value="P:mitochondrial electron transport, ubiquinol to cytochrome c"/>
    <property type="evidence" value="ECO:0007669"/>
    <property type="project" value="InterPro"/>
</dbReference>
<evidence type="ECO:0000256" key="10">
    <source>
        <dbReference type="ARBA" id="ARBA00031021"/>
    </source>
</evidence>
<dbReference type="Gene3D" id="1.10.1090.10">
    <property type="entry name" value="Cytochrome b-c1 complex subunit 7"/>
    <property type="match status" value="1"/>
</dbReference>
<keyword evidence="4" id="KW-0813">Transport</keyword>
<dbReference type="FunFam" id="1.10.1090.10:FF:000001">
    <property type="entry name" value="Cytochrome b-c1 complex subunit 7"/>
    <property type="match status" value="1"/>
</dbReference>
<evidence type="ECO:0000256" key="13">
    <source>
        <dbReference type="ARBA" id="ARBA00038521"/>
    </source>
</evidence>
<protein>
    <recommendedName>
        <fullName evidence="3">Cytochrome b-c1 complex subunit 7</fullName>
    </recommendedName>
    <alternativeName>
        <fullName evidence="11">Complex III subunit 7</fullName>
    </alternativeName>
    <alternativeName>
        <fullName evidence="10">Complex III subunit VII</fullName>
    </alternativeName>
    <alternativeName>
        <fullName evidence="12">Ubiquinol-cytochrome c reductase complex 14 kDa protein</fullName>
    </alternativeName>
</protein>
<dbReference type="KEGG" id="ame:102655970"/>
<accession>A0A8B6Z7N0</accession>
<dbReference type="AlphaFoldDB" id="A0A7M7GZW5"/>
<evidence type="ECO:0000313" key="15">
    <source>
        <dbReference type="EnsemblMetazoa" id="XP_006567377"/>
    </source>
</evidence>
<keyword evidence="9" id="KW-0472">Membrane</keyword>
<sequence>MLGTKLRMLAKVTPMVKRPKKPEKKNSWTFMISKFAFNLAGYNKFGLYSDDIIYHDSPVVKEALRRLPKEVLDARNFRSIRAAQLDFLKMNLPKEKWITYEQDINYRYLQPYIIEIVMEKQEVNEFGCTNYAEWHWPSDEFK</sequence>
<dbReference type="GO" id="GO:0045275">
    <property type="term" value="C:respiratory chain complex III"/>
    <property type="evidence" value="ECO:0007669"/>
    <property type="project" value="InterPro"/>
</dbReference>
<comment type="similarity">
    <text evidence="2">Belongs to the UQCRB/QCR7 family.</text>
</comment>
<dbReference type="InterPro" id="IPR003197">
    <property type="entry name" value="QCR7"/>
</dbReference>
<organism evidence="15">
    <name type="scientific">Apis mellifera</name>
    <name type="common">Honeybee</name>
    <dbReference type="NCBI Taxonomy" id="7460"/>
    <lineage>
        <taxon>Eukaryota</taxon>
        <taxon>Metazoa</taxon>
        <taxon>Ecdysozoa</taxon>
        <taxon>Arthropoda</taxon>
        <taxon>Hexapoda</taxon>
        <taxon>Insecta</taxon>
        <taxon>Pterygota</taxon>
        <taxon>Neoptera</taxon>
        <taxon>Endopterygota</taxon>
        <taxon>Hymenoptera</taxon>
        <taxon>Apocrita</taxon>
        <taxon>Aculeata</taxon>
        <taxon>Apoidea</taxon>
        <taxon>Anthophila</taxon>
        <taxon>Apidae</taxon>
        <taxon>Apis</taxon>
    </lineage>
</organism>
<gene>
    <name evidence="15" type="primary">102655970</name>
    <name evidence="17" type="synonym">LOC102655970</name>
</gene>
<keyword evidence="8" id="KW-0496">Mitochondrion</keyword>
<keyword evidence="5" id="KW-0679">Respiratory chain</keyword>
<evidence type="ECO:0000256" key="3">
    <source>
        <dbReference type="ARBA" id="ARBA00016323"/>
    </source>
</evidence>
<evidence type="ECO:0000256" key="4">
    <source>
        <dbReference type="ARBA" id="ARBA00022448"/>
    </source>
</evidence>
<evidence type="ECO:0000256" key="14">
    <source>
        <dbReference type="ARBA" id="ARBA00046393"/>
    </source>
</evidence>
<name>A0A7M7GZW5_APIME</name>
<keyword evidence="16" id="KW-1185">Reference proteome</keyword>
<evidence type="ECO:0000256" key="7">
    <source>
        <dbReference type="ARBA" id="ARBA00022982"/>
    </source>
</evidence>
<evidence type="ECO:0000256" key="8">
    <source>
        <dbReference type="ARBA" id="ARBA00023128"/>
    </source>
</evidence>
<evidence type="ECO:0000256" key="12">
    <source>
        <dbReference type="ARBA" id="ARBA00032927"/>
    </source>
</evidence>
<dbReference type="InterPro" id="IPR036544">
    <property type="entry name" value="QCR7_sf"/>
</dbReference>
<comment type="subcellular location">
    <subcellularLocation>
        <location evidence="1">Mitochondrion inner membrane</location>
        <topology evidence="1">Peripheral membrane protein</topology>
        <orientation evidence="1">Matrix side</orientation>
    </subcellularLocation>
</comment>
<dbReference type="GO" id="GO:0005743">
    <property type="term" value="C:mitochondrial inner membrane"/>
    <property type="evidence" value="ECO:0007669"/>
    <property type="project" value="UniProtKB-SubCell"/>
</dbReference>
<keyword evidence="7" id="KW-0249">Electron transport</keyword>
<dbReference type="Pfam" id="PF02271">
    <property type="entry name" value="UCR_14kD"/>
    <property type="match status" value="1"/>
</dbReference>
<keyword evidence="6" id="KW-0999">Mitochondrion inner membrane</keyword>